<dbReference type="OMA" id="NYETQMN"/>
<dbReference type="Pfam" id="PF08631">
    <property type="entry name" value="SPO22"/>
    <property type="match status" value="1"/>
</dbReference>
<keyword evidence="4" id="KW-1185">Reference proteome</keyword>
<reference evidence="3 4" key="1">
    <citation type="journal article" date="2021" name="Nat. Plants">
        <title>The Taxus genome provides insights into paclitaxel biosynthesis.</title>
        <authorList>
            <person name="Xiong X."/>
            <person name="Gou J."/>
            <person name="Liao Q."/>
            <person name="Li Y."/>
            <person name="Zhou Q."/>
            <person name="Bi G."/>
            <person name="Li C."/>
            <person name="Du R."/>
            <person name="Wang X."/>
            <person name="Sun T."/>
            <person name="Guo L."/>
            <person name="Liang H."/>
            <person name="Lu P."/>
            <person name="Wu Y."/>
            <person name="Zhang Z."/>
            <person name="Ro D.K."/>
            <person name="Shang Y."/>
            <person name="Huang S."/>
            <person name="Yan J."/>
        </authorList>
    </citation>
    <scope>NUCLEOTIDE SEQUENCE [LARGE SCALE GENOMIC DNA]</scope>
    <source>
        <strain evidence="3">Ta-2019</strain>
    </source>
</reference>
<proteinExistence type="predicted"/>
<dbReference type="PANTHER" id="PTHR40375:SF2">
    <property type="entry name" value="SPORULATION-SPECIFIC PROTEIN 22"/>
    <property type="match status" value="1"/>
</dbReference>
<dbReference type="Proteomes" id="UP000824469">
    <property type="component" value="Unassembled WGS sequence"/>
</dbReference>
<dbReference type="InterPro" id="IPR013940">
    <property type="entry name" value="Spo22/ZIP4/TEX11"/>
</dbReference>
<sequence>MHIAEVLSQSQDSGGACTSAQVIENVEKTVAQLEQLLPMVSPQNTQKLRDYAMRLAACRALLPEEQKLQIWRLSYRLWNACVDLANSMPVGQQFDEEHAKLRHLASDLLLVAGNIQGIPSAQLKTATFFHRTAVIWHKIRKFELAASCFEKATELISKDEGSFCESEEERKFTFELLLARAKTAWELTQGTLTCTLLGRAKGFLFEAADRYLELAEQYLRYGKSLLAKSEEGGAKQTDFLKFLNQAFEICSEALFKSSCKPEERVLLQNLKLKTLRYLAAAHLQAENFESVLKCVTVLAEESDHPTTPFLALKAYIGLGMREAAERELNALLLHNAAPLDICISAVEIFIHSGSGALETARSAFFRLLARFPSSKELPLRVLDKLLRNASAADQSCKAKVSLALQIACDEKVVTLITDDSSAETRHCVHALLWNSGSEFFREKLYATSIKLFEGSMLYLVQDAENSVCRAKSLRVLCLCHLGLSQYDRANEYITEAEKLEPTIICVFLKFKICLQLKDESAAIKQLDRMIRCTDFEAEYLTLASHEAIACKSIGVATSALSKLLTVYSSSKQLSVSSKEVIVLRNILLLHLDDPSALPEVVKYIKHAKKRMSELGVEQFFGTGMTAEKEINWFAGSSWNSGLKASKANNFDVAAELFACASDFFGALEASVENLRMLSKSLILSVASLLTSQQKDNNGHLTEAVALLDKARKVQVSIASKKEKTDDGLQMYLAVLEFEIRGRMGEHKIQLQILKQCRDMKACKAEFLLKMGLQSSTECCKCESGCEKMEVAGAAFNACLNMALSSPFPDYKMVSLAIRKLVGIMDAKCEEEECLGVYRQAHQIIIGMKSGEYPTEEAKWLVSTAWNRSGIHVRFNRLGEAEKWMRMGLDLVKHVPMMHHRYSPSMLDTLTKLVTPNSSLIS</sequence>
<dbReference type="EMBL" id="JAHRHJ020000005">
    <property type="protein sequence ID" value="KAH9315054.1"/>
    <property type="molecule type" value="Genomic_DNA"/>
</dbReference>
<protein>
    <recommendedName>
        <fullName evidence="2">Protein ZIP4 homolog</fullName>
    </recommendedName>
</protein>
<evidence type="ECO:0000313" key="3">
    <source>
        <dbReference type="EMBL" id="KAH9315054.1"/>
    </source>
</evidence>
<evidence type="ECO:0000256" key="1">
    <source>
        <dbReference type="ARBA" id="ARBA00023254"/>
    </source>
</evidence>
<dbReference type="SUPFAM" id="SSF48452">
    <property type="entry name" value="TPR-like"/>
    <property type="match status" value="1"/>
</dbReference>
<dbReference type="GO" id="GO:0090173">
    <property type="term" value="P:regulation of synaptonemal complex assembly"/>
    <property type="evidence" value="ECO:0007669"/>
    <property type="project" value="InterPro"/>
</dbReference>
<comment type="caution">
    <text evidence="3">The sequence shown here is derived from an EMBL/GenBank/DDBJ whole genome shotgun (WGS) entry which is preliminary data.</text>
</comment>
<dbReference type="GO" id="GO:0051321">
    <property type="term" value="P:meiotic cell cycle"/>
    <property type="evidence" value="ECO:0007669"/>
    <property type="project" value="UniProtKB-KW"/>
</dbReference>
<accession>A0AA38G264</accession>
<evidence type="ECO:0000313" key="4">
    <source>
        <dbReference type="Proteomes" id="UP000824469"/>
    </source>
</evidence>
<dbReference type="Gene3D" id="1.25.40.10">
    <property type="entry name" value="Tetratricopeptide repeat domain"/>
    <property type="match status" value="1"/>
</dbReference>
<gene>
    <name evidence="3" type="ORF">KI387_023681</name>
</gene>
<evidence type="ECO:0000256" key="2">
    <source>
        <dbReference type="ARBA" id="ARBA00031845"/>
    </source>
</evidence>
<name>A0AA38G264_TAXCH</name>
<organism evidence="3 4">
    <name type="scientific">Taxus chinensis</name>
    <name type="common">Chinese yew</name>
    <name type="synonym">Taxus wallichiana var. chinensis</name>
    <dbReference type="NCBI Taxonomy" id="29808"/>
    <lineage>
        <taxon>Eukaryota</taxon>
        <taxon>Viridiplantae</taxon>
        <taxon>Streptophyta</taxon>
        <taxon>Embryophyta</taxon>
        <taxon>Tracheophyta</taxon>
        <taxon>Spermatophyta</taxon>
        <taxon>Pinopsida</taxon>
        <taxon>Pinidae</taxon>
        <taxon>Conifers II</taxon>
        <taxon>Cupressales</taxon>
        <taxon>Taxaceae</taxon>
        <taxon>Taxus</taxon>
    </lineage>
</organism>
<dbReference type="PANTHER" id="PTHR40375">
    <property type="entry name" value="SPORULATION-SPECIFIC PROTEIN 22"/>
    <property type="match status" value="1"/>
</dbReference>
<dbReference type="InterPro" id="IPR039057">
    <property type="entry name" value="Spo22/ZIP4"/>
</dbReference>
<dbReference type="InterPro" id="IPR011990">
    <property type="entry name" value="TPR-like_helical_dom_sf"/>
</dbReference>
<keyword evidence="1" id="KW-0469">Meiosis</keyword>
<dbReference type="AlphaFoldDB" id="A0AA38G264"/>